<gene>
    <name evidence="1" type="ORF">F0145_05110</name>
</gene>
<comment type="caution">
    <text evidence="1">The sequence shown here is derived from an EMBL/GenBank/DDBJ whole genome shotgun (WGS) entry which is preliminary data.</text>
</comment>
<sequence length="104" mass="11512">MLTTDDVARVYDTILSIPGMNEKVKIDLKITRKNALLLNRIIQRGLSSNNEEDSTDLLDKVPQDALQELASLAEECLKKAGLTEFSEKLKMLDGKHSSPTIGNV</sequence>
<dbReference type="RefSeq" id="WP_150087244.1">
    <property type="nucleotide sequence ID" value="NZ_VWSF01000003.1"/>
</dbReference>
<name>A0A5M6DKQ6_9BACT</name>
<dbReference type="EMBL" id="VWSF01000003">
    <property type="protein sequence ID" value="KAA5548108.1"/>
    <property type="molecule type" value="Genomic_DNA"/>
</dbReference>
<evidence type="ECO:0000313" key="2">
    <source>
        <dbReference type="Proteomes" id="UP000323426"/>
    </source>
</evidence>
<proteinExistence type="predicted"/>
<accession>A0A5M6DKQ6</accession>
<dbReference type="AlphaFoldDB" id="A0A5M6DKQ6"/>
<organism evidence="1 2">
    <name type="scientific">Adhaeribacter rhizoryzae</name>
    <dbReference type="NCBI Taxonomy" id="2607907"/>
    <lineage>
        <taxon>Bacteria</taxon>
        <taxon>Pseudomonadati</taxon>
        <taxon>Bacteroidota</taxon>
        <taxon>Cytophagia</taxon>
        <taxon>Cytophagales</taxon>
        <taxon>Hymenobacteraceae</taxon>
        <taxon>Adhaeribacter</taxon>
    </lineage>
</organism>
<reference evidence="1 2" key="1">
    <citation type="submission" date="2019-09" db="EMBL/GenBank/DDBJ databases">
        <title>Genome sequence and assembly of Adhaeribacter sp.</title>
        <authorList>
            <person name="Chhetri G."/>
        </authorList>
    </citation>
    <scope>NUCLEOTIDE SEQUENCE [LARGE SCALE GENOMIC DNA]</scope>
    <source>
        <strain evidence="1 2">DK36</strain>
    </source>
</reference>
<dbReference type="Proteomes" id="UP000323426">
    <property type="component" value="Unassembled WGS sequence"/>
</dbReference>
<keyword evidence="2" id="KW-1185">Reference proteome</keyword>
<evidence type="ECO:0000313" key="1">
    <source>
        <dbReference type="EMBL" id="KAA5548108.1"/>
    </source>
</evidence>
<protein>
    <submittedName>
        <fullName evidence="1">Uncharacterized protein</fullName>
    </submittedName>
</protein>